<organism evidence="2 3">
    <name type="scientific">Pseudomonas syringae pv. primulae</name>
    <dbReference type="NCBI Taxonomy" id="251707"/>
    <lineage>
        <taxon>Bacteria</taxon>
        <taxon>Pseudomonadati</taxon>
        <taxon>Pseudomonadota</taxon>
        <taxon>Gammaproteobacteria</taxon>
        <taxon>Pseudomonadales</taxon>
        <taxon>Pseudomonadaceae</taxon>
        <taxon>Pseudomonas</taxon>
    </lineage>
</organism>
<protein>
    <recommendedName>
        <fullName evidence="4">Outer membrane assembly lipoprotein YfiO</fullName>
    </recommendedName>
</protein>
<dbReference type="RefSeq" id="WP_057411088.1">
    <property type="nucleotide sequence ID" value="NZ_LJRC01000291.1"/>
</dbReference>
<dbReference type="AlphaFoldDB" id="A0A0P9Y8N4"/>
<gene>
    <name evidence="2" type="ORF">ALO52_05177</name>
</gene>
<accession>A0A0P9Y8N4</accession>
<comment type="caution">
    <text evidence="2">The sequence shown here is derived from an EMBL/GenBank/DDBJ whole genome shotgun (WGS) entry which is preliminary data.</text>
</comment>
<evidence type="ECO:0000256" key="1">
    <source>
        <dbReference type="SAM" id="SignalP"/>
    </source>
</evidence>
<dbReference type="InterPro" id="IPR011990">
    <property type="entry name" value="TPR-like_helical_dom_sf"/>
</dbReference>
<dbReference type="EMBL" id="LJRC01000291">
    <property type="protein sequence ID" value="KPY29937.1"/>
    <property type="molecule type" value="Genomic_DNA"/>
</dbReference>
<reference evidence="2 3" key="1">
    <citation type="submission" date="2015-09" db="EMBL/GenBank/DDBJ databases">
        <title>Genome announcement of multiple Pseudomonas syringae strains.</title>
        <authorList>
            <person name="Thakur S."/>
            <person name="Wang P.W."/>
            <person name="Gong Y."/>
            <person name="Weir B.S."/>
            <person name="Guttman D.S."/>
        </authorList>
    </citation>
    <scope>NUCLEOTIDE SEQUENCE [LARGE SCALE GENOMIC DNA]</scope>
    <source>
        <strain evidence="2 3">ICMP3956</strain>
    </source>
</reference>
<sequence length="731" mass="80959">MRTRLLTLTAVMVGSALLNQANASGDDSCYPSWTVLKENLDACSNLPFLSPGNDSEVNLRLLLADKGLKTFQLSGEKNLEREEGFGAVPFSLFRFGATDLAMATETAEEVKPDEPTATAAQASLTAMLEKLGLTRADTPAAGDEFLSGEGSRCRSNSDESAQAFISQVLASTELTDAERKALADSRMQMLAACAWDADAREALQPKAVASATGKAFATYLRAAGAFYNGNFDEALTGFTALADSPQPWLKQTAVYMVARTRLNSAQEDVFDEYSQLLRDKVDKAALADVETAFKQYLDSYPDGDYADSAQGLLRRVHWLAGDDVKLAEDYAWQLKQQGKASGDLEPLVIEMDRAVLGSDRQNLRSPWMLAITDLIRMRETSSPRLSEADLKTQESSFADQPELYRYLQGALALYVLDDPQQALERLPTELPEHFDYLTFSQHLLRGLALQARQDIKGAQALWLEMLPRATQPLQREQLELALAMSFERNEQLSSVFAADSPIRSDKVRYILLSRVADGDLLRQQTTQGPTETERNTALFVLLYKDLMRNRYADFAEDLKRLPEKLPEEKLGYALGYTYEKGPSLSLFQWQGTPSESGYTCPAIVQTAAALKLDAKDPKALNCMGEFIRANSLDGMPLDSKRHADTLGGSAPGFSGEAFSRLEGYKTVIANPKAPRDEKAYALYRAVNCYGPSGYNTCGGKEVEPSVRKGWFRQLKKDFANTQWGQTQQYYW</sequence>
<evidence type="ECO:0008006" key="4">
    <source>
        <dbReference type="Google" id="ProtNLM"/>
    </source>
</evidence>
<name>A0A0P9Y8N4_9PSED</name>
<evidence type="ECO:0000313" key="3">
    <source>
        <dbReference type="Proteomes" id="UP000050562"/>
    </source>
</evidence>
<keyword evidence="1" id="KW-0732">Signal</keyword>
<evidence type="ECO:0000313" key="2">
    <source>
        <dbReference type="EMBL" id="KPY29937.1"/>
    </source>
</evidence>
<dbReference type="Proteomes" id="UP000050562">
    <property type="component" value="Unassembled WGS sequence"/>
</dbReference>
<dbReference type="Gene3D" id="1.25.40.10">
    <property type="entry name" value="Tetratricopeptide repeat domain"/>
    <property type="match status" value="1"/>
</dbReference>
<feature type="chain" id="PRO_5006172182" description="Outer membrane assembly lipoprotein YfiO" evidence="1">
    <location>
        <begin position="24"/>
        <end position="731"/>
    </location>
</feature>
<proteinExistence type="predicted"/>
<dbReference type="PATRIC" id="fig|251707.3.peg.5295"/>
<feature type="signal peptide" evidence="1">
    <location>
        <begin position="1"/>
        <end position="23"/>
    </location>
</feature>